<evidence type="ECO:0000313" key="1">
    <source>
        <dbReference type="EMBL" id="GCB86725.1"/>
    </source>
</evidence>
<dbReference type="EMBL" id="BFAA01333490">
    <property type="protein sequence ID" value="GCB86725.1"/>
    <property type="molecule type" value="Genomic_DNA"/>
</dbReference>
<reference evidence="1 2" key="1">
    <citation type="journal article" date="2018" name="Nat. Ecol. Evol.">
        <title>Shark genomes provide insights into elasmobranch evolution and the origin of vertebrates.</title>
        <authorList>
            <person name="Hara Y"/>
            <person name="Yamaguchi K"/>
            <person name="Onimaru K"/>
            <person name="Kadota M"/>
            <person name="Koyanagi M"/>
            <person name="Keeley SD"/>
            <person name="Tatsumi K"/>
            <person name="Tanaka K"/>
            <person name="Motone F"/>
            <person name="Kageyama Y"/>
            <person name="Nozu R"/>
            <person name="Adachi N"/>
            <person name="Nishimura O"/>
            <person name="Nakagawa R"/>
            <person name="Tanegashima C"/>
            <person name="Kiyatake I"/>
            <person name="Matsumoto R"/>
            <person name="Murakumo K"/>
            <person name="Nishida K"/>
            <person name="Terakita A"/>
            <person name="Kuratani S"/>
            <person name="Sato K"/>
            <person name="Hyodo S Kuraku.S."/>
        </authorList>
    </citation>
    <scope>NUCLEOTIDE SEQUENCE [LARGE SCALE GENOMIC DNA]</scope>
</reference>
<evidence type="ECO:0000313" key="2">
    <source>
        <dbReference type="Proteomes" id="UP000288216"/>
    </source>
</evidence>
<keyword evidence="2" id="KW-1185">Reference proteome</keyword>
<accession>A0A401QMX0</accession>
<organism evidence="1 2">
    <name type="scientific">Scyliorhinus torazame</name>
    <name type="common">Cloudy catshark</name>
    <name type="synonym">Catulus torazame</name>
    <dbReference type="NCBI Taxonomy" id="75743"/>
    <lineage>
        <taxon>Eukaryota</taxon>
        <taxon>Metazoa</taxon>
        <taxon>Chordata</taxon>
        <taxon>Craniata</taxon>
        <taxon>Vertebrata</taxon>
        <taxon>Chondrichthyes</taxon>
        <taxon>Elasmobranchii</taxon>
        <taxon>Galeomorphii</taxon>
        <taxon>Galeoidea</taxon>
        <taxon>Carcharhiniformes</taxon>
        <taxon>Scyliorhinidae</taxon>
        <taxon>Scyliorhinus</taxon>
    </lineage>
</organism>
<comment type="caution">
    <text evidence="1">The sequence shown here is derived from an EMBL/GenBank/DDBJ whole genome shotgun (WGS) entry which is preliminary data.</text>
</comment>
<sequence length="89" mass="9446">MDLQDSAELDSPQHVCPGFSRAGYSQLGSPGFSGAGYSPAWISRILPIWIVLSMDVQDSAELDIPSLDLQDSAVLDIPQHGSPGYSRAG</sequence>
<gene>
    <name evidence="1" type="ORF">scyTo_0027400</name>
</gene>
<proteinExistence type="predicted"/>
<protein>
    <submittedName>
        <fullName evidence="1">Uncharacterized protein</fullName>
    </submittedName>
</protein>
<name>A0A401QMX0_SCYTO</name>
<dbReference type="Proteomes" id="UP000288216">
    <property type="component" value="Unassembled WGS sequence"/>
</dbReference>
<dbReference type="AlphaFoldDB" id="A0A401QMX0"/>